<name>A0A2M8J713_9RHOB</name>
<dbReference type="FunFam" id="3.90.850.10:FF:000002">
    <property type="entry name" value="2-hydroxyhepta-2,4-diene-1,7-dioate isomerase"/>
    <property type="match status" value="1"/>
</dbReference>
<dbReference type="InterPro" id="IPR036663">
    <property type="entry name" value="Fumarylacetoacetase_C_sf"/>
</dbReference>
<dbReference type="GO" id="GO:0016853">
    <property type="term" value="F:isomerase activity"/>
    <property type="evidence" value="ECO:0007669"/>
    <property type="project" value="UniProtKB-ARBA"/>
</dbReference>
<sequence>MKFVRFERDGTEYLAVEQNGALHGLPVTDRAFPGTLDDLIGDAEALAAAGQTLAAAPALSDAGARYLPPFERSGKILCVGLNYSDHTEESGYDQPDYPTIFARFSSGLIAHEAPIVRPSLSETLDYEGELVAVIGTPASKVSEGTALDHVAGYSIFNDGSVREFQHVTPQWTLGKNFDNTGAFGPCFVTAGDLPKGALGLTLETRLNGAVVQSAKIDQMVFSVAKLVSILSQSMTLMPGDLLVTGTPSGIGAARKPPLWMKAGDVCEVEIEGIGVLRNRIVDEPAKAANAA</sequence>
<gene>
    <name evidence="4" type="ORF">CVM52_00105</name>
</gene>
<feature type="domain" description="Fumarylacetoacetase-like C-terminal" evidence="3">
    <location>
        <begin position="75"/>
        <end position="281"/>
    </location>
</feature>
<evidence type="ECO:0000256" key="2">
    <source>
        <dbReference type="ARBA" id="ARBA00022723"/>
    </source>
</evidence>
<evidence type="ECO:0000256" key="1">
    <source>
        <dbReference type="ARBA" id="ARBA00010211"/>
    </source>
</evidence>
<dbReference type="PANTHER" id="PTHR42796">
    <property type="entry name" value="FUMARYLACETOACETATE HYDROLASE DOMAIN-CONTAINING PROTEIN 2A-RELATED"/>
    <property type="match status" value="1"/>
</dbReference>
<comment type="similarity">
    <text evidence="1">Belongs to the FAH family.</text>
</comment>
<dbReference type="RefSeq" id="WP_100160696.1">
    <property type="nucleotide sequence ID" value="NZ_PGTB01000001.1"/>
</dbReference>
<dbReference type="InterPro" id="IPR051121">
    <property type="entry name" value="FAH"/>
</dbReference>
<dbReference type="InterPro" id="IPR011234">
    <property type="entry name" value="Fumarylacetoacetase-like_C"/>
</dbReference>
<evidence type="ECO:0000259" key="3">
    <source>
        <dbReference type="Pfam" id="PF01557"/>
    </source>
</evidence>
<protein>
    <submittedName>
        <fullName evidence="4">5-oxopent-3-ene-1,2,5-tricarboxylate decarboxylase</fullName>
    </submittedName>
</protein>
<comment type="caution">
    <text evidence="4">The sequence shown here is derived from an EMBL/GenBank/DDBJ whole genome shotgun (WGS) entry which is preliminary data.</text>
</comment>
<keyword evidence="5" id="KW-1185">Reference proteome</keyword>
<dbReference type="GO" id="GO:0046872">
    <property type="term" value="F:metal ion binding"/>
    <property type="evidence" value="ECO:0007669"/>
    <property type="project" value="UniProtKB-KW"/>
</dbReference>
<proteinExistence type="inferred from homology"/>
<dbReference type="SUPFAM" id="SSF56529">
    <property type="entry name" value="FAH"/>
    <property type="match status" value="1"/>
</dbReference>
<evidence type="ECO:0000313" key="5">
    <source>
        <dbReference type="Proteomes" id="UP000231553"/>
    </source>
</evidence>
<dbReference type="Proteomes" id="UP000231553">
    <property type="component" value="Unassembled WGS sequence"/>
</dbReference>
<dbReference type="AlphaFoldDB" id="A0A2M8J713"/>
<keyword evidence="2" id="KW-0479">Metal-binding</keyword>
<dbReference type="PANTHER" id="PTHR42796:SF4">
    <property type="entry name" value="FUMARYLACETOACETATE HYDROLASE DOMAIN-CONTAINING PROTEIN 2A"/>
    <property type="match status" value="1"/>
</dbReference>
<dbReference type="Gene3D" id="3.90.850.10">
    <property type="entry name" value="Fumarylacetoacetase-like, C-terminal domain"/>
    <property type="match status" value="1"/>
</dbReference>
<dbReference type="OrthoDB" id="5197601at2"/>
<accession>A0A2M8J713</accession>
<organism evidence="4 5">
    <name type="scientific">Pseudooceanicola lipolyticus</name>
    <dbReference type="NCBI Taxonomy" id="2029104"/>
    <lineage>
        <taxon>Bacteria</taxon>
        <taxon>Pseudomonadati</taxon>
        <taxon>Pseudomonadota</taxon>
        <taxon>Alphaproteobacteria</taxon>
        <taxon>Rhodobacterales</taxon>
        <taxon>Paracoccaceae</taxon>
        <taxon>Pseudooceanicola</taxon>
    </lineage>
</organism>
<evidence type="ECO:0000313" key="4">
    <source>
        <dbReference type="EMBL" id="PJE38567.1"/>
    </source>
</evidence>
<reference evidence="4 5" key="1">
    <citation type="journal article" date="2018" name="Int. J. Syst. Evol. Microbiol.">
        <title>Pseudooceanicola lipolyticus sp. nov., a marine alphaproteobacterium, reclassification of Oceanicola flagellatus as Pseudooceanicola flagellatus comb. nov. and emended description of the genus Pseudooceanicola.</title>
        <authorList>
            <person name="Huang M.-M."/>
            <person name="Guo L.-L."/>
            <person name="Wu Y.-H."/>
            <person name="Lai Q.-L."/>
            <person name="Shao Z.-Z."/>
            <person name="Wang C.-S."/>
            <person name="Wu M."/>
            <person name="Xu X.-W."/>
        </authorList>
    </citation>
    <scope>NUCLEOTIDE SEQUENCE [LARGE SCALE GENOMIC DNA]</scope>
    <source>
        <strain evidence="4 5">157</strain>
    </source>
</reference>
<dbReference type="Pfam" id="PF01557">
    <property type="entry name" value="FAA_hydrolase"/>
    <property type="match status" value="1"/>
</dbReference>
<dbReference type="EMBL" id="PGTB01000001">
    <property type="protein sequence ID" value="PJE38567.1"/>
    <property type="molecule type" value="Genomic_DNA"/>
</dbReference>
<dbReference type="GO" id="GO:0019752">
    <property type="term" value="P:carboxylic acid metabolic process"/>
    <property type="evidence" value="ECO:0007669"/>
    <property type="project" value="UniProtKB-ARBA"/>
</dbReference>